<dbReference type="InterPro" id="IPR025568">
    <property type="entry name" value="DUF4334"/>
</dbReference>
<dbReference type="Proteomes" id="UP000325902">
    <property type="component" value="Unassembled WGS sequence"/>
</dbReference>
<dbReference type="Pfam" id="PF14232">
    <property type="entry name" value="DUF4334"/>
    <property type="match status" value="1"/>
</dbReference>
<keyword evidence="11" id="KW-1185">Reference proteome</keyword>
<dbReference type="Pfam" id="PF14231">
    <property type="entry name" value="GXWXG"/>
    <property type="match status" value="1"/>
</dbReference>
<gene>
    <name evidence="10" type="primary">nirA_1</name>
    <name evidence="10" type="ORF">DBV05_g5381</name>
</gene>
<evidence type="ECO:0000256" key="1">
    <source>
        <dbReference type="ARBA" id="ARBA00022723"/>
    </source>
</evidence>
<evidence type="ECO:0000256" key="2">
    <source>
        <dbReference type="ARBA" id="ARBA00022833"/>
    </source>
</evidence>
<keyword evidence="6" id="KW-0539">Nucleus</keyword>
<dbReference type="EMBL" id="VCHE01000028">
    <property type="protein sequence ID" value="KAB2575925.1"/>
    <property type="molecule type" value="Genomic_DNA"/>
</dbReference>
<evidence type="ECO:0000313" key="10">
    <source>
        <dbReference type="EMBL" id="KAB2575925.1"/>
    </source>
</evidence>
<sequence length="577" mass="62818">MRDHLLDLFWTWQNSWQRLVSRDQFLHDLHTCPSFPMGNFSSPALLSAIYALASRYSDAPELRTDPNDAATAGDAFAAEAKQMVMHEYETPTAATIQATALLSVREAAVDKEALGWMYCGMAVRMALSLGLHLDCSRCVEDGTMAADEAEDRDVTARKPSTSCSDETLPCPSAAKMTPRSLNVASCSIHTCELFRSSAGFLDSIYAPGSNIEDRKAISSEAHLRLATFYNNLPGSLKLSRSPQHVLAPNVYMLHLQYHTVMILLHRPFLTSSNGGLRDGSTHAIACQTSADCIAAIFRWYKSHYGLRKIPISAVHCAFTAAVILLAATTSDDPAVRGRSLQGAKGLTHALDEMDEAWQWSARAARAVRSIARAWQIRLPPPRQKVPSSSSSAAVVPGEILGGGGGGLAFGSFLDLGPDGSTASSSASDLISASENDPTSSVQADELYALVDTLPSIRPLELLGEWSSGSLHTGHPMDAWLRSINWVGITFRNVDDVEPIVVAVQTRDGSGTRRRWLEEWGNGEVIEAKYRGAVSSALVCDNHPIVTHFRNISEKTLLGIMVGKMYRDSGPFFFYLKR</sequence>
<evidence type="ECO:0000256" key="5">
    <source>
        <dbReference type="ARBA" id="ARBA00023163"/>
    </source>
</evidence>
<keyword evidence="2" id="KW-0862">Zinc</keyword>
<dbReference type="Gene3D" id="2.40.128.580">
    <property type="entry name" value="GXWXG domain"/>
    <property type="match status" value="1"/>
</dbReference>
<evidence type="ECO:0000256" key="6">
    <source>
        <dbReference type="ARBA" id="ARBA00023242"/>
    </source>
</evidence>
<dbReference type="InterPro" id="IPR051615">
    <property type="entry name" value="Transcr_Regulatory_Elem"/>
</dbReference>
<feature type="domain" description="GXWXG" evidence="8">
    <location>
        <begin position="449"/>
        <end position="502"/>
    </location>
</feature>
<dbReference type="OrthoDB" id="2154091at2759"/>
<feature type="domain" description="DUF4334" evidence="9">
    <location>
        <begin position="521"/>
        <end position="577"/>
    </location>
</feature>
<keyword evidence="4" id="KW-0238">DNA-binding</keyword>
<evidence type="ECO:0000259" key="7">
    <source>
        <dbReference type="Pfam" id="PF04082"/>
    </source>
</evidence>
<keyword evidence="1" id="KW-0479">Metal-binding</keyword>
<keyword evidence="3" id="KW-0805">Transcription regulation</keyword>
<dbReference type="GO" id="GO:0003677">
    <property type="term" value="F:DNA binding"/>
    <property type="evidence" value="ECO:0007669"/>
    <property type="project" value="UniProtKB-KW"/>
</dbReference>
<dbReference type="AlphaFoldDB" id="A0A5N5DDZ2"/>
<comment type="caution">
    <text evidence="10">The sequence shown here is derived from an EMBL/GenBank/DDBJ whole genome shotgun (WGS) entry which is preliminary data.</text>
</comment>
<evidence type="ECO:0000313" key="11">
    <source>
        <dbReference type="Proteomes" id="UP000325902"/>
    </source>
</evidence>
<feature type="domain" description="Xylanolytic transcriptional activator regulatory" evidence="7">
    <location>
        <begin position="6"/>
        <end position="137"/>
    </location>
</feature>
<dbReference type="GO" id="GO:0006351">
    <property type="term" value="P:DNA-templated transcription"/>
    <property type="evidence" value="ECO:0007669"/>
    <property type="project" value="InterPro"/>
</dbReference>
<protein>
    <submittedName>
        <fullName evidence="10">Nitrogen assimilation transcription factor nirA</fullName>
    </submittedName>
</protein>
<dbReference type="Pfam" id="PF04082">
    <property type="entry name" value="Fungal_trans"/>
    <property type="match status" value="1"/>
</dbReference>
<accession>A0A5N5DDZ2</accession>
<evidence type="ECO:0000259" key="8">
    <source>
        <dbReference type="Pfam" id="PF14231"/>
    </source>
</evidence>
<proteinExistence type="predicted"/>
<keyword evidence="5" id="KW-0804">Transcription</keyword>
<evidence type="ECO:0000256" key="4">
    <source>
        <dbReference type="ARBA" id="ARBA00023125"/>
    </source>
</evidence>
<organism evidence="10 11">
    <name type="scientific">Lasiodiplodia theobromae</name>
    <dbReference type="NCBI Taxonomy" id="45133"/>
    <lineage>
        <taxon>Eukaryota</taxon>
        <taxon>Fungi</taxon>
        <taxon>Dikarya</taxon>
        <taxon>Ascomycota</taxon>
        <taxon>Pezizomycotina</taxon>
        <taxon>Dothideomycetes</taxon>
        <taxon>Dothideomycetes incertae sedis</taxon>
        <taxon>Botryosphaeriales</taxon>
        <taxon>Botryosphaeriaceae</taxon>
        <taxon>Lasiodiplodia</taxon>
    </lineage>
</organism>
<reference evidence="10 11" key="1">
    <citation type="journal article" date="2019" name="Sci. Rep.">
        <title>A multi-omics analysis of the grapevine pathogen Lasiodiplodia theobromae reveals that temperature affects the expression of virulence- and pathogenicity-related genes.</title>
        <authorList>
            <person name="Felix C."/>
            <person name="Meneses R."/>
            <person name="Goncalves M.F.M."/>
            <person name="Tilleman L."/>
            <person name="Duarte A.S."/>
            <person name="Jorrin-Novo J.V."/>
            <person name="Van de Peer Y."/>
            <person name="Deforce D."/>
            <person name="Van Nieuwerburgh F."/>
            <person name="Esteves A.C."/>
            <person name="Alves A."/>
        </authorList>
    </citation>
    <scope>NUCLEOTIDE SEQUENCE [LARGE SCALE GENOMIC DNA]</scope>
    <source>
        <strain evidence="10 11">LA-SOL3</strain>
    </source>
</reference>
<evidence type="ECO:0000256" key="3">
    <source>
        <dbReference type="ARBA" id="ARBA00023015"/>
    </source>
</evidence>
<dbReference type="InterPro" id="IPR007219">
    <property type="entry name" value="XnlR_reg_dom"/>
</dbReference>
<evidence type="ECO:0000259" key="9">
    <source>
        <dbReference type="Pfam" id="PF14232"/>
    </source>
</evidence>
<dbReference type="PANTHER" id="PTHR31313:SF83">
    <property type="entry name" value="ZN(II)2CYS6 TRANSCRIPTION FACTOR (EUROFUNG)"/>
    <property type="match status" value="1"/>
</dbReference>
<name>A0A5N5DDZ2_9PEZI</name>
<dbReference type="CDD" id="cd12148">
    <property type="entry name" value="fungal_TF_MHR"/>
    <property type="match status" value="1"/>
</dbReference>
<dbReference type="InterPro" id="IPR025951">
    <property type="entry name" value="GXWXG_dom"/>
</dbReference>
<dbReference type="GO" id="GO:0008270">
    <property type="term" value="F:zinc ion binding"/>
    <property type="evidence" value="ECO:0007669"/>
    <property type="project" value="InterPro"/>
</dbReference>
<dbReference type="PANTHER" id="PTHR31313">
    <property type="entry name" value="TY1 ENHANCER ACTIVATOR"/>
    <property type="match status" value="1"/>
</dbReference>